<evidence type="ECO:0000256" key="2">
    <source>
        <dbReference type="ARBA" id="ARBA00022448"/>
    </source>
</evidence>
<dbReference type="EMBL" id="MT859097">
    <property type="protein sequence ID" value="QQW50536.1"/>
    <property type="molecule type" value="Genomic_DNA"/>
</dbReference>
<comment type="function">
    <text evidence="8">Component of the cytochrome b6-f complex, which mediates electron transfer between photosystem II (PSII) and photosystem I (PSI), cyclic electron flow around PSI, and state transitions. PetL is important for photoautotrophic growth as well as for electron transfer efficiency and stability of the cytochrome b6-f complex.</text>
</comment>
<geneLocation type="plastid" evidence="11"/>
<keyword evidence="2" id="KW-0813">Transport</keyword>
<keyword evidence="6" id="KW-0793">Thylakoid</keyword>
<evidence type="ECO:0000256" key="4">
    <source>
        <dbReference type="ARBA" id="ARBA00022982"/>
    </source>
</evidence>
<dbReference type="GO" id="GO:0009512">
    <property type="term" value="C:cytochrome b6f complex"/>
    <property type="evidence" value="ECO:0007669"/>
    <property type="project" value="InterPro"/>
</dbReference>
<keyword evidence="11" id="KW-0934">Plastid</keyword>
<gene>
    <name evidence="11" type="primary">petL</name>
</gene>
<evidence type="ECO:0000256" key="10">
    <source>
        <dbReference type="SAM" id="Phobius"/>
    </source>
</evidence>
<keyword evidence="4" id="KW-0249">Electron transport</keyword>
<accession>A0A7U0KSU1</accession>
<proteinExistence type="predicted"/>
<dbReference type="RefSeq" id="YP_010152875.1">
    <property type="nucleotide sequence ID" value="NC_057170.1"/>
</dbReference>
<protein>
    <submittedName>
        <fullName evidence="11">Cytochrome b6-f complex subunit 6</fullName>
    </submittedName>
</protein>
<keyword evidence="5 10" id="KW-1133">Transmembrane helix</keyword>
<dbReference type="GO" id="GO:0016020">
    <property type="term" value="C:membrane"/>
    <property type="evidence" value="ECO:0007669"/>
    <property type="project" value="UniProtKB-SubCell"/>
</dbReference>
<dbReference type="GO" id="GO:0009055">
    <property type="term" value="F:electron transfer activity"/>
    <property type="evidence" value="ECO:0007669"/>
    <property type="project" value="InterPro"/>
</dbReference>
<evidence type="ECO:0000256" key="3">
    <source>
        <dbReference type="ARBA" id="ARBA00022692"/>
    </source>
</evidence>
<comment type="subcellular location">
    <subcellularLocation>
        <location evidence="1">Membrane</location>
        <topology evidence="1">Single-pass membrane protein</topology>
    </subcellularLocation>
</comment>
<keyword evidence="7 10" id="KW-0472">Membrane</keyword>
<evidence type="ECO:0000256" key="8">
    <source>
        <dbReference type="ARBA" id="ARBA00025197"/>
    </source>
</evidence>
<evidence type="ECO:0000313" key="11">
    <source>
        <dbReference type="EMBL" id="QQW50536.1"/>
    </source>
</evidence>
<reference evidence="11" key="1">
    <citation type="journal article" date="2021" name="J. Phycol.">
        <title>Olisthodiscus represents a new class of Ochrophyta.</title>
        <authorList>
            <person name="Barcyte D."/>
            <person name="Eikrem W."/>
            <person name="Engesmo A."/>
            <person name="Seoane S."/>
            <person name="Wohlmann J."/>
            <person name="Horak A."/>
            <person name="Yurchenko T."/>
            <person name="Elias M."/>
        </authorList>
    </citation>
    <scope>NUCLEOTIDE SEQUENCE</scope>
    <source>
        <strain evidence="11">K-0444</strain>
    </source>
</reference>
<dbReference type="AlphaFoldDB" id="A0A7U0KSU1"/>
<evidence type="ECO:0000256" key="1">
    <source>
        <dbReference type="ARBA" id="ARBA00004167"/>
    </source>
</evidence>
<keyword evidence="3 10" id="KW-0812">Transmembrane</keyword>
<name>A0A7U0KSU1_OLILU</name>
<evidence type="ECO:0000256" key="6">
    <source>
        <dbReference type="ARBA" id="ARBA00023078"/>
    </source>
</evidence>
<dbReference type="Pfam" id="PF05115">
    <property type="entry name" value="PetL"/>
    <property type="match status" value="1"/>
</dbReference>
<dbReference type="GeneID" id="67154487"/>
<sequence>MTIVFDYILLLGFIFSFSSALFIGLKSIRLI</sequence>
<dbReference type="InterPro" id="IPR007802">
    <property type="entry name" value="Cyt_b6/f_cplx_su6"/>
</dbReference>
<feature type="transmembrane region" description="Helical" evidence="10">
    <location>
        <begin position="6"/>
        <end position="25"/>
    </location>
</feature>
<evidence type="ECO:0000256" key="5">
    <source>
        <dbReference type="ARBA" id="ARBA00022989"/>
    </source>
</evidence>
<comment type="subunit">
    <text evidence="9">The 4 large subunits of the cytochrome b6-f complex are cytochrome b6, subunit IV (17 kDa polypeptide, PetD), cytochrome f and the Rieske protein, while the 4 small subunits are PetG, PetL, PetM and PetN. The complex functions as a dimer.</text>
</comment>
<evidence type="ECO:0000256" key="9">
    <source>
        <dbReference type="ARBA" id="ARBA00025834"/>
    </source>
</evidence>
<organism evidence="11">
    <name type="scientific">Olisthodiscus luteus</name>
    <name type="common">Marine phytoflagellate</name>
    <dbReference type="NCBI Taxonomy" id="83000"/>
    <lineage>
        <taxon>Eukaryota</taxon>
        <taxon>Sar</taxon>
        <taxon>Stramenopiles</taxon>
        <taxon>Ochrophyta</taxon>
        <taxon>Olisthodiscophyceae</taxon>
        <taxon>Olisthodiscaceae</taxon>
        <taxon>Olisthodiscus</taxon>
    </lineage>
</organism>
<evidence type="ECO:0000256" key="7">
    <source>
        <dbReference type="ARBA" id="ARBA00023136"/>
    </source>
</evidence>